<feature type="compositionally biased region" description="Polar residues" evidence="1">
    <location>
        <begin position="441"/>
        <end position="456"/>
    </location>
</feature>
<dbReference type="Gene3D" id="1.50.10.20">
    <property type="match status" value="1"/>
</dbReference>
<organism evidence="2 3">
    <name type="scientific">Oidiodendron maius (strain Zn)</name>
    <dbReference type="NCBI Taxonomy" id="913774"/>
    <lineage>
        <taxon>Eukaryota</taxon>
        <taxon>Fungi</taxon>
        <taxon>Dikarya</taxon>
        <taxon>Ascomycota</taxon>
        <taxon>Pezizomycotina</taxon>
        <taxon>Leotiomycetes</taxon>
        <taxon>Leotiomycetes incertae sedis</taxon>
        <taxon>Myxotrichaceae</taxon>
        <taxon>Oidiodendron</taxon>
    </lineage>
</organism>
<sequence length="481" mass="53288">ENIGETFPAMVDALEVMQSQYWDEATSTWPTGIDWTSAVFSTHISATLNEMAMYEEATYGSEIDTYFSQVVSFYSGENALSLRTQKYDDMQWVVLEWLEAIKFVNLYSTINSAFSGEQYIPEFAHRARIFWDLASQGYNTTLCGGGMLWTDQLTPYKNAITNELFIASSVAMYLYFPGDDNPEPYSVPGTPYNSSQALPPIPAHDVRYLNAAIEEYNWLTTSNMTNSQGLYVDGFHITGWSNSSSIGTGKCDARDESVYTYNQGVLLSGLRGLWEATGDEKYLNDGYTLVQNVIAATGWISATQQSSTWSGLGSDGILQDLCDVDGSCSQDAQNFKGIFFHHLTLFCQPLVVSEKETSIFNGSTAEAQAHQEQCTGYLQWIEHNAQAAYSTRNANGVYGGWWDPQPTSELRIPMQPSGASDYRNKGIPQNSVWRLSSDLTVDEQGMSSESNTPSTDPNDRGRGRTVETQSGGLAVVRCLAQ</sequence>
<dbReference type="OrthoDB" id="4104179at2759"/>
<dbReference type="InterPro" id="IPR005198">
    <property type="entry name" value="Glyco_hydro_76"/>
</dbReference>
<name>A0A0C3GND1_OIDMZ</name>
<dbReference type="InParanoid" id="A0A0C3GND1"/>
<keyword evidence="3" id="KW-1185">Reference proteome</keyword>
<dbReference type="Proteomes" id="UP000054321">
    <property type="component" value="Unassembled WGS sequence"/>
</dbReference>
<dbReference type="SUPFAM" id="SSF48208">
    <property type="entry name" value="Six-hairpin glycosidases"/>
    <property type="match status" value="1"/>
</dbReference>
<reference evidence="3" key="2">
    <citation type="submission" date="2015-01" db="EMBL/GenBank/DDBJ databases">
        <title>Evolutionary Origins and Diversification of the Mycorrhizal Mutualists.</title>
        <authorList>
            <consortium name="DOE Joint Genome Institute"/>
            <consortium name="Mycorrhizal Genomics Consortium"/>
            <person name="Kohler A."/>
            <person name="Kuo A."/>
            <person name="Nagy L.G."/>
            <person name="Floudas D."/>
            <person name="Copeland A."/>
            <person name="Barry K.W."/>
            <person name="Cichocki N."/>
            <person name="Veneault-Fourrey C."/>
            <person name="LaButti K."/>
            <person name="Lindquist E.A."/>
            <person name="Lipzen A."/>
            <person name="Lundell T."/>
            <person name="Morin E."/>
            <person name="Murat C."/>
            <person name="Riley R."/>
            <person name="Ohm R."/>
            <person name="Sun H."/>
            <person name="Tunlid A."/>
            <person name="Henrissat B."/>
            <person name="Grigoriev I.V."/>
            <person name="Hibbett D.S."/>
            <person name="Martin F."/>
        </authorList>
    </citation>
    <scope>NUCLEOTIDE SEQUENCE [LARGE SCALE GENOMIC DNA]</scope>
    <source>
        <strain evidence="3">Zn</strain>
    </source>
</reference>
<protein>
    <submittedName>
        <fullName evidence="2">Glycoside hydrolase family 76 protein</fullName>
    </submittedName>
</protein>
<dbReference type="InterPro" id="IPR008928">
    <property type="entry name" value="6-hairpin_glycosidase_sf"/>
</dbReference>
<gene>
    <name evidence="2" type="ORF">OIDMADRAFT_74491</name>
</gene>
<accession>A0A0C3GND1</accession>
<evidence type="ECO:0000313" key="3">
    <source>
        <dbReference type="Proteomes" id="UP000054321"/>
    </source>
</evidence>
<dbReference type="EMBL" id="KN832882">
    <property type="protein sequence ID" value="KIM97590.1"/>
    <property type="molecule type" value="Genomic_DNA"/>
</dbReference>
<keyword evidence="2" id="KW-0378">Hydrolase</keyword>
<dbReference type="PANTHER" id="PTHR47791:SF2">
    <property type="entry name" value="ENDO MANNANASE, GH76 FAMILY (EUROFUNG)"/>
    <property type="match status" value="1"/>
</dbReference>
<feature type="non-terminal residue" evidence="2">
    <location>
        <position position="481"/>
    </location>
</feature>
<dbReference type="GO" id="GO:0016787">
    <property type="term" value="F:hydrolase activity"/>
    <property type="evidence" value="ECO:0007669"/>
    <property type="project" value="UniProtKB-KW"/>
</dbReference>
<evidence type="ECO:0000313" key="2">
    <source>
        <dbReference type="EMBL" id="KIM97590.1"/>
    </source>
</evidence>
<evidence type="ECO:0000256" key="1">
    <source>
        <dbReference type="SAM" id="MobiDB-lite"/>
    </source>
</evidence>
<dbReference type="GO" id="GO:0005975">
    <property type="term" value="P:carbohydrate metabolic process"/>
    <property type="evidence" value="ECO:0007669"/>
    <property type="project" value="InterPro"/>
</dbReference>
<feature type="non-terminal residue" evidence="2">
    <location>
        <position position="1"/>
    </location>
</feature>
<feature type="region of interest" description="Disordered" evidence="1">
    <location>
        <begin position="441"/>
        <end position="470"/>
    </location>
</feature>
<dbReference type="Pfam" id="PF03663">
    <property type="entry name" value="Glyco_hydro_76"/>
    <property type="match status" value="1"/>
</dbReference>
<dbReference type="InterPro" id="IPR053169">
    <property type="entry name" value="MUG_Protein"/>
</dbReference>
<dbReference type="AlphaFoldDB" id="A0A0C3GND1"/>
<dbReference type="PANTHER" id="PTHR47791">
    <property type="entry name" value="MEIOTICALLY UP-REGULATED GENE 191 PROTEIN"/>
    <property type="match status" value="1"/>
</dbReference>
<dbReference type="HOGENOM" id="CLU_021766_0_1_1"/>
<proteinExistence type="predicted"/>
<reference evidence="2 3" key="1">
    <citation type="submission" date="2014-04" db="EMBL/GenBank/DDBJ databases">
        <authorList>
            <consortium name="DOE Joint Genome Institute"/>
            <person name="Kuo A."/>
            <person name="Martino E."/>
            <person name="Perotto S."/>
            <person name="Kohler A."/>
            <person name="Nagy L.G."/>
            <person name="Floudas D."/>
            <person name="Copeland A."/>
            <person name="Barry K.W."/>
            <person name="Cichocki N."/>
            <person name="Veneault-Fourrey C."/>
            <person name="LaButti K."/>
            <person name="Lindquist E.A."/>
            <person name="Lipzen A."/>
            <person name="Lundell T."/>
            <person name="Morin E."/>
            <person name="Murat C."/>
            <person name="Sun H."/>
            <person name="Tunlid A."/>
            <person name="Henrissat B."/>
            <person name="Grigoriev I.V."/>
            <person name="Hibbett D.S."/>
            <person name="Martin F."/>
            <person name="Nordberg H.P."/>
            <person name="Cantor M.N."/>
            <person name="Hua S.X."/>
        </authorList>
    </citation>
    <scope>NUCLEOTIDE SEQUENCE [LARGE SCALE GENOMIC DNA]</scope>
    <source>
        <strain evidence="2 3">Zn</strain>
    </source>
</reference>